<evidence type="ECO:0000256" key="5">
    <source>
        <dbReference type="ARBA" id="ARBA00023180"/>
    </source>
</evidence>
<dbReference type="GO" id="GO:0006508">
    <property type="term" value="P:proteolysis"/>
    <property type="evidence" value="ECO:0007669"/>
    <property type="project" value="UniProtKB-KW"/>
</dbReference>
<keyword evidence="5" id="KW-0325">Glycoprotein</keyword>
<evidence type="ECO:0000256" key="1">
    <source>
        <dbReference type="ARBA" id="ARBA00011079"/>
    </source>
</evidence>
<dbReference type="GO" id="GO:0070008">
    <property type="term" value="F:serine-type exopeptidase activity"/>
    <property type="evidence" value="ECO:0007669"/>
    <property type="project" value="InterPro"/>
</dbReference>
<dbReference type="InterPro" id="IPR008758">
    <property type="entry name" value="Peptidase_S28"/>
</dbReference>
<keyword evidence="8" id="KW-1185">Reference proteome</keyword>
<dbReference type="AlphaFoldDB" id="A0AAE0KZR4"/>
<accession>A0AAE0KZR4</accession>
<reference evidence="7 8" key="1">
    <citation type="journal article" date="2015" name="Genome Biol. Evol.">
        <title>Comparative Genomics of a Bacterivorous Green Alga Reveals Evolutionary Causalities and Consequences of Phago-Mixotrophic Mode of Nutrition.</title>
        <authorList>
            <person name="Burns J.A."/>
            <person name="Paasch A."/>
            <person name="Narechania A."/>
            <person name="Kim E."/>
        </authorList>
    </citation>
    <scope>NUCLEOTIDE SEQUENCE [LARGE SCALE GENOMIC DNA]</scope>
    <source>
        <strain evidence="7 8">PLY_AMNH</strain>
    </source>
</reference>
<evidence type="ECO:0000313" key="7">
    <source>
        <dbReference type="EMBL" id="KAK3266793.1"/>
    </source>
</evidence>
<sequence>MWNIFGMRANPCSLLLPIASLCVVCFVVSVDAGRTTLHRASIPERLEVSGRPGTQNCTWLSFDQKIDHFNWAAPLGGPMTFSQRYCKYDKYWKGAGRNATKGPIFFYVGNEDYVDLYVNNTGLMWENAQEFGALMIFAEHRYYGESLPFAEGSGEVSFCCLLSEVAHTDQPCFWISLM</sequence>
<dbReference type="Proteomes" id="UP001190700">
    <property type="component" value="Unassembled WGS sequence"/>
</dbReference>
<protein>
    <submittedName>
        <fullName evidence="7">Uncharacterized protein</fullName>
    </submittedName>
</protein>
<organism evidence="7 8">
    <name type="scientific">Cymbomonas tetramitiformis</name>
    <dbReference type="NCBI Taxonomy" id="36881"/>
    <lineage>
        <taxon>Eukaryota</taxon>
        <taxon>Viridiplantae</taxon>
        <taxon>Chlorophyta</taxon>
        <taxon>Pyramimonadophyceae</taxon>
        <taxon>Pyramimonadales</taxon>
        <taxon>Pyramimonadaceae</taxon>
        <taxon>Cymbomonas</taxon>
    </lineage>
</organism>
<dbReference type="EMBL" id="LGRX02012827">
    <property type="protein sequence ID" value="KAK3266793.1"/>
    <property type="molecule type" value="Genomic_DNA"/>
</dbReference>
<comment type="similarity">
    <text evidence="1">Belongs to the peptidase S28 family.</text>
</comment>
<keyword evidence="3 6" id="KW-0732">Signal</keyword>
<proteinExistence type="inferred from homology"/>
<dbReference type="Gene3D" id="3.40.50.1820">
    <property type="entry name" value="alpha/beta hydrolase"/>
    <property type="match status" value="1"/>
</dbReference>
<keyword evidence="2" id="KW-0645">Protease</keyword>
<evidence type="ECO:0000313" key="8">
    <source>
        <dbReference type="Proteomes" id="UP001190700"/>
    </source>
</evidence>
<name>A0AAE0KZR4_9CHLO</name>
<feature type="chain" id="PRO_5042213231" evidence="6">
    <location>
        <begin position="33"/>
        <end position="178"/>
    </location>
</feature>
<dbReference type="InterPro" id="IPR029058">
    <property type="entry name" value="AB_hydrolase_fold"/>
</dbReference>
<evidence type="ECO:0000256" key="2">
    <source>
        <dbReference type="ARBA" id="ARBA00022670"/>
    </source>
</evidence>
<evidence type="ECO:0000256" key="4">
    <source>
        <dbReference type="ARBA" id="ARBA00022801"/>
    </source>
</evidence>
<dbReference type="PANTHER" id="PTHR11010:SF38">
    <property type="entry name" value="LYSOSOMAL PRO-X CARBOXYPEPTIDASE"/>
    <property type="match status" value="1"/>
</dbReference>
<evidence type="ECO:0000256" key="6">
    <source>
        <dbReference type="SAM" id="SignalP"/>
    </source>
</evidence>
<comment type="caution">
    <text evidence="7">The sequence shown here is derived from an EMBL/GenBank/DDBJ whole genome shotgun (WGS) entry which is preliminary data.</text>
</comment>
<dbReference type="Pfam" id="PF05577">
    <property type="entry name" value="Peptidase_S28"/>
    <property type="match status" value="1"/>
</dbReference>
<evidence type="ECO:0000256" key="3">
    <source>
        <dbReference type="ARBA" id="ARBA00022729"/>
    </source>
</evidence>
<dbReference type="PANTHER" id="PTHR11010">
    <property type="entry name" value="PROTEASE S28 PRO-X CARBOXYPEPTIDASE-RELATED"/>
    <property type="match status" value="1"/>
</dbReference>
<gene>
    <name evidence="7" type="ORF">CYMTET_24608</name>
</gene>
<dbReference type="GO" id="GO:0008239">
    <property type="term" value="F:dipeptidyl-peptidase activity"/>
    <property type="evidence" value="ECO:0007669"/>
    <property type="project" value="TreeGrafter"/>
</dbReference>
<feature type="signal peptide" evidence="6">
    <location>
        <begin position="1"/>
        <end position="32"/>
    </location>
</feature>
<keyword evidence="4" id="KW-0378">Hydrolase</keyword>